<evidence type="ECO:0000313" key="3">
    <source>
        <dbReference type="Proteomes" id="UP000289775"/>
    </source>
</evidence>
<keyword evidence="3" id="KW-1185">Reference proteome</keyword>
<name>A0A444W6T1_9FLAO</name>
<dbReference type="Gene3D" id="3.90.105.50">
    <property type="match status" value="1"/>
</dbReference>
<dbReference type="OrthoDB" id="597977at2"/>
<organism evidence="2 3">
    <name type="scientific">Flavobacterium beibuense</name>
    <dbReference type="NCBI Taxonomy" id="657326"/>
    <lineage>
        <taxon>Bacteria</taxon>
        <taxon>Pseudomonadati</taxon>
        <taxon>Bacteroidota</taxon>
        <taxon>Flavobacteriia</taxon>
        <taxon>Flavobacteriales</taxon>
        <taxon>Flavobacteriaceae</taxon>
        <taxon>Flavobacterium</taxon>
    </lineage>
</organism>
<protein>
    <submittedName>
        <fullName evidence="2">Putative excisionase</fullName>
    </submittedName>
</protein>
<feature type="domain" description="Helix-turn-helix" evidence="1">
    <location>
        <begin position="25"/>
        <end position="74"/>
    </location>
</feature>
<reference evidence="2 3" key="1">
    <citation type="submission" date="2014-12" db="EMBL/GenBank/DDBJ databases">
        <title>Genome sequence of Flavobacterium beibuense RSKm HC5.</title>
        <authorList>
            <person name="Kim J.F."/>
            <person name="Song J.Y."/>
            <person name="Kwak M.-J."/>
            <person name="Lee S.-W."/>
        </authorList>
    </citation>
    <scope>NUCLEOTIDE SEQUENCE [LARGE SCALE GENOMIC DNA]</scope>
    <source>
        <strain evidence="2 3">RSKm HC5</strain>
    </source>
</reference>
<dbReference type="InterPro" id="IPR010093">
    <property type="entry name" value="SinI_DNA-bd"/>
</dbReference>
<gene>
    <name evidence="2" type="ORF">NU09_2951</name>
</gene>
<dbReference type="EMBL" id="JUIW01000010">
    <property type="protein sequence ID" value="RYJ41577.1"/>
    <property type="molecule type" value="Genomic_DNA"/>
</dbReference>
<dbReference type="InterPro" id="IPR038148">
    <property type="entry name" value="Tn1545/Tn916_Xis"/>
</dbReference>
<proteinExistence type="predicted"/>
<dbReference type="Pfam" id="PF12728">
    <property type="entry name" value="HTH_17"/>
    <property type="match status" value="1"/>
</dbReference>
<accession>A0A444W6T1</accession>
<dbReference type="NCBIfam" id="TIGR01764">
    <property type="entry name" value="excise"/>
    <property type="match status" value="1"/>
</dbReference>
<dbReference type="Proteomes" id="UP000289775">
    <property type="component" value="Unassembled WGS sequence"/>
</dbReference>
<dbReference type="SUPFAM" id="SSF46955">
    <property type="entry name" value="Putative DNA-binding domain"/>
    <property type="match status" value="1"/>
</dbReference>
<evidence type="ECO:0000313" key="2">
    <source>
        <dbReference type="EMBL" id="RYJ41577.1"/>
    </source>
</evidence>
<dbReference type="InterPro" id="IPR009061">
    <property type="entry name" value="DNA-bd_dom_put_sf"/>
</dbReference>
<dbReference type="AlphaFoldDB" id="A0A444W6T1"/>
<sequence>MEIIINKLIEIESIVKRQYLLSKEFFTIEEAAEYLQVSLSAIYKLTSNNEIAYYKPGGKKIYFKKESLQEWIERSKVLSVFEMGSEVENYLAKTK</sequence>
<comment type="caution">
    <text evidence="2">The sequence shown here is derived from an EMBL/GenBank/DDBJ whole genome shotgun (WGS) entry which is preliminary data.</text>
</comment>
<dbReference type="RefSeq" id="WP_129752031.1">
    <property type="nucleotide sequence ID" value="NZ_JUIW01000010.1"/>
</dbReference>
<dbReference type="InterPro" id="IPR041657">
    <property type="entry name" value="HTH_17"/>
</dbReference>
<evidence type="ECO:0000259" key="1">
    <source>
        <dbReference type="Pfam" id="PF12728"/>
    </source>
</evidence>
<dbReference type="GO" id="GO:0003677">
    <property type="term" value="F:DNA binding"/>
    <property type="evidence" value="ECO:0007669"/>
    <property type="project" value="InterPro"/>
</dbReference>